<proteinExistence type="predicted"/>
<reference evidence="1" key="2">
    <citation type="submission" date="2025-09" db="UniProtKB">
        <authorList>
            <consortium name="Ensembl"/>
        </authorList>
    </citation>
    <scope>IDENTIFICATION</scope>
</reference>
<accession>A0A3B3VQ49</accession>
<protein>
    <submittedName>
        <fullName evidence="1">Uncharacterized protein</fullName>
    </submittedName>
</protein>
<dbReference type="AlphaFoldDB" id="A0A3B3VQ49"/>
<organism evidence="1 2">
    <name type="scientific">Poecilia latipinna</name>
    <name type="common">sailfin molly</name>
    <dbReference type="NCBI Taxonomy" id="48699"/>
    <lineage>
        <taxon>Eukaryota</taxon>
        <taxon>Metazoa</taxon>
        <taxon>Chordata</taxon>
        <taxon>Craniata</taxon>
        <taxon>Vertebrata</taxon>
        <taxon>Euteleostomi</taxon>
        <taxon>Actinopterygii</taxon>
        <taxon>Neopterygii</taxon>
        <taxon>Teleostei</taxon>
        <taxon>Neoteleostei</taxon>
        <taxon>Acanthomorphata</taxon>
        <taxon>Ovalentaria</taxon>
        <taxon>Atherinomorphae</taxon>
        <taxon>Cyprinodontiformes</taxon>
        <taxon>Poeciliidae</taxon>
        <taxon>Poeciliinae</taxon>
        <taxon>Poecilia</taxon>
    </lineage>
</organism>
<evidence type="ECO:0000313" key="1">
    <source>
        <dbReference type="Ensembl" id="ENSPLAP00000027136.1"/>
    </source>
</evidence>
<keyword evidence="2" id="KW-1185">Reference proteome</keyword>
<dbReference type="Proteomes" id="UP000261500">
    <property type="component" value="Unplaced"/>
</dbReference>
<evidence type="ECO:0000313" key="2">
    <source>
        <dbReference type="Proteomes" id="UP000261500"/>
    </source>
</evidence>
<dbReference type="Ensembl" id="ENSPLAT00000029516.1">
    <property type="protein sequence ID" value="ENSPLAP00000027136.1"/>
    <property type="gene ID" value="ENSPLAG00000015481.1"/>
</dbReference>
<reference evidence="1" key="1">
    <citation type="submission" date="2025-08" db="UniProtKB">
        <authorList>
            <consortium name="Ensembl"/>
        </authorList>
    </citation>
    <scope>IDENTIFICATION</scope>
</reference>
<sequence>EPEVWWQPRVTFCNVSLQDHSIHVVKHGGGSIRLSGCISSEETRRLAEMMGSLMELNIGKSCRKTC</sequence>
<name>A0A3B3VQ49_9TELE</name>